<dbReference type="GO" id="GO:0003700">
    <property type="term" value="F:DNA-binding transcription factor activity"/>
    <property type="evidence" value="ECO:0007669"/>
    <property type="project" value="InterPro"/>
</dbReference>
<reference evidence="5" key="2">
    <citation type="journal article" date="2021" name="PeerJ">
        <title>Extensive microbial diversity within the chicken gut microbiome revealed by metagenomics and culture.</title>
        <authorList>
            <person name="Gilroy R."/>
            <person name="Ravi A."/>
            <person name="Getino M."/>
            <person name="Pursley I."/>
            <person name="Horton D.L."/>
            <person name="Alikhan N.F."/>
            <person name="Baker D."/>
            <person name="Gharbi K."/>
            <person name="Hall N."/>
            <person name="Watson M."/>
            <person name="Adriaenssens E.M."/>
            <person name="Foster-Nyarko E."/>
            <person name="Jarju S."/>
            <person name="Secka A."/>
            <person name="Antonio M."/>
            <person name="Oren A."/>
            <person name="Chaudhuri R.R."/>
            <person name="La Ragione R."/>
            <person name="Hildebrand F."/>
            <person name="Pallen M.J."/>
        </authorList>
    </citation>
    <scope>NUCLEOTIDE SEQUENCE</scope>
    <source>
        <strain evidence="5">CHK178-757</strain>
    </source>
</reference>
<dbReference type="InterPro" id="IPR014710">
    <property type="entry name" value="RmlC-like_jellyroll"/>
</dbReference>
<accession>A0A9D1F2V2</accession>
<evidence type="ECO:0000256" key="2">
    <source>
        <dbReference type="ARBA" id="ARBA00023125"/>
    </source>
</evidence>
<sequence length="278" mass="32166">MRFFYEDKSRTFSARQGARLEFGPHLHGHVEIVGMLKGCTSGFIESRKYEITPGDVFIVFPNQIHYYESRMDEHFMLLLFPPEMADEFAHIFNEKIPQSPLIKGALEDELLLSSMKAMTELPDREGNVFREMEQKGYFFLLMGRLLEKLKLEAASPGELATVNLILNYCMSHYSERLLLEDVASALHINKYYISHLFSQKLDMGFGDYVRSLRVSQACRLLEKRSMSITEVAYGVGFSSSRTFNRAFIKYVGMTPRDYQKKQAREGLMHPAFQDYDTP</sequence>
<keyword evidence="1" id="KW-0805">Transcription regulation</keyword>
<dbReference type="InterPro" id="IPR009057">
    <property type="entry name" value="Homeodomain-like_sf"/>
</dbReference>
<organism evidence="5 6">
    <name type="scientific">Candidatus Scybalocola faecigallinarum</name>
    <dbReference type="NCBI Taxonomy" id="2840941"/>
    <lineage>
        <taxon>Bacteria</taxon>
        <taxon>Bacillati</taxon>
        <taxon>Bacillota</taxon>
        <taxon>Clostridia</taxon>
        <taxon>Lachnospirales</taxon>
        <taxon>Lachnospiraceae</taxon>
        <taxon>Lachnospiraceae incertae sedis</taxon>
        <taxon>Candidatus Scybalocola (ex Gilroy et al. 2021)</taxon>
    </lineage>
</organism>
<dbReference type="EMBL" id="DVIT01000013">
    <property type="protein sequence ID" value="HIS46521.1"/>
    <property type="molecule type" value="Genomic_DNA"/>
</dbReference>
<dbReference type="PROSITE" id="PS00041">
    <property type="entry name" value="HTH_ARAC_FAMILY_1"/>
    <property type="match status" value="1"/>
</dbReference>
<dbReference type="SUPFAM" id="SSF51215">
    <property type="entry name" value="Regulatory protein AraC"/>
    <property type="match status" value="1"/>
</dbReference>
<dbReference type="Proteomes" id="UP000823927">
    <property type="component" value="Unassembled WGS sequence"/>
</dbReference>
<evidence type="ECO:0000313" key="6">
    <source>
        <dbReference type="Proteomes" id="UP000823927"/>
    </source>
</evidence>
<evidence type="ECO:0000313" key="5">
    <source>
        <dbReference type="EMBL" id="HIS46521.1"/>
    </source>
</evidence>
<dbReference type="PANTHER" id="PTHR43280">
    <property type="entry name" value="ARAC-FAMILY TRANSCRIPTIONAL REGULATOR"/>
    <property type="match status" value="1"/>
</dbReference>
<comment type="caution">
    <text evidence="5">The sequence shown here is derived from an EMBL/GenBank/DDBJ whole genome shotgun (WGS) entry which is preliminary data.</text>
</comment>
<dbReference type="InterPro" id="IPR003313">
    <property type="entry name" value="AraC-bd"/>
</dbReference>
<dbReference type="InterPro" id="IPR018060">
    <property type="entry name" value="HTH_AraC"/>
</dbReference>
<dbReference type="PROSITE" id="PS01124">
    <property type="entry name" value="HTH_ARAC_FAMILY_2"/>
    <property type="match status" value="1"/>
</dbReference>
<evidence type="ECO:0000259" key="4">
    <source>
        <dbReference type="PROSITE" id="PS01124"/>
    </source>
</evidence>
<dbReference type="Gene3D" id="2.60.120.10">
    <property type="entry name" value="Jelly Rolls"/>
    <property type="match status" value="1"/>
</dbReference>
<evidence type="ECO:0000256" key="3">
    <source>
        <dbReference type="ARBA" id="ARBA00023163"/>
    </source>
</evidence>
<evidence type="ECO:0000256" key="1">
    <source>
        <dbReference type="ARBA" id="ARBA00023015"/>
    </source>
</evidence>
<protein>
    <submittedName>
        <fullName evidence="5">Helix-turn-helix domain-containing protein</fullName>
    </submittedName>
</protein>
<dbReference type="InterPro" id="IPR018062">
    <property type="entry name" value="HTH_AraC-typ_CS"/>
</dbReference>
<reference evidence="5" key="1">
    <citation type="submission" date="2020-10" db="EMBL/GenBank/DDBJ databases">
        <authorList>
            <person name="Gilroy R."/>
        </authorList>
    </citation>
    <scope>NUCLEOTIDE SEQUENCE</scope>
    <source>
        <strain evidence="5">CHK178-757</strain>
    </source>
</reference>
<keyword evidence="3" id="KW-0804">Transcription</keyword>
<dbReference type="Pfam" id="PF12833">
    <property type="entry name" value="HTH_18"/>
    <property type="match status" value="1"/>
</dbReference>
<keyword evidence="2" id="KW-0238">DNA-binding</keyword>
<name>A0A9D1F2V2_9FIRM</name>
<dbReference type="GO" id="GO:0043565">
    <property type="term" value="F:sequence-specific DNA binding"/>
    <property type="evidence" value="ECO:0007669"/>
    <property type="project" value="InterPro"/>
</dbReference>
<dbReference type="InterPro" id="IPR020449">
    <property type="entry name" value="Tscrpt_reg_AraC-type_HTH"/>
</dbReference>
<dbReference type="Gene3D" id="1.10.10.60">
    <property type="entry name" value="Homeodomain-like"/>
    <property type="match status" value="2"/>
</dbReference>
<dbReference type="AlphaFoldDB" id="A0A9D1F2V2"/>
<dbReference type="PANTHER" id="PTHR43280:SF28">
    <property type="entry name" value="HTH-TYPE TRANSCRIPTIONAL ACTIVATOR RHAS"/>
    <property type="match status" value="1"/>
</dbReference>
<dbReference type="SUPFAM" id="SSF46689">
    <property type="entry name" value="Homeodomain-like"/>
    <property type="match status" value="1"/>
</dbReference>
<dbReference type="Pfam" id="PF02311">
    <property type="entry name" value="AraC_binding"/>
    <property type="match status" value="1"/>
</dbReference>
<dbReference type="InterPro" id="IPR037923">
    <property type="entry name" value="HTH-like"/>
</dbReference>
<feature type="domain" description="HTH araC/xylS-type" evidence="4">
    <location>
        <begin position="163"/>
        <end position="261"/>
    </location>
</feature>
<dbReference type="SMART" id="SM00342">
    <property type="entry name" value="HTH_ARAC"/>
    <property type="match status" value="1"/>
</dbReference>
<gene>
    <name evidence="5" type="ORF">IAB46_03000</name>
</gene>
<dbReference type="PRINTS" id="PR00032">
    <property type="entry name" value="HTHARAC"/>
</dbReference>
<proteinExistence type="predicted"/>